<dbReference type="HOGENOM" id="CLU_719251_0_0_0"/>
<dbReference type="RefSeq" id="WP_013158360.1">
    <property type="nucleotide sequence ID" value="NC_014212.1"/>
</dbReference>
<dbReference type="STRING" id="526227.Mesil_1931"/>
<reference evidence="1 2" key="1">
    <citation type="journal article" date="2010" name="Stand. Genomic Sci.">
        <title>Complete genome sequence of Meiothermus silvanus type strain (VI-R2).</title>
        <authorList>
            <person name="Sikorski J."/>
            <person name="Tindall B.J."/>
            <person name="Lowry S."/>
            <person name="Lucas S."/>
            <person name="Nolan M."/>
            <person name="Copeland A."/>
            <person name="Glavina Del Rio T."/>
            <person name="Tice H."/>
            <person name="Cheng J.F."/>
            <person name="Han C."/>
            <person name="Pitluck S."/>
            <person name="Liolios K."/>
            <person name="Ivanova N."/>
            <person name="Mavromatis K."/>
            <person name="Mikhailova N."/>
            <person name="Pati A."/>
            <person name="Goodwin L."/>
            <person name="Chen A."/>
            <person name="Palaniappan K."/>
            <person name="Land M."/>
            <person name="Hauser L."/>
            <person name="Chang Y.J."/>
            <person name="Jeffries C.D."/>
            <person name="Rohde M."/>
            <person name="Goker M."/>
            <person name="Woyke T."/>
            <person name="Bristow J."/>
            <person name="Eisen J.A."/>
            <person name="Markowitz V."/>
            <person name="Hugenholtz P."/>
            <person name="Kyrpides N.C."/>
            <person name="Klenk H.P."/>
            <person name="Lapidus A."/>
        </authorList>
    </citation>
    <scope>NUCLEOTIDE SEQUENCE [LARGE SCALE GENOMIC DNA]</scope>
    <source>
        <strain evidence="2">ATCC 700542 / DSM 9946 / VI-R2</strain>
    </source>
</reference>
<evidence type="ECO:0000313" key="2">
    <source>
        <dbReference type="Proteomes" id="UP000001916"/>
    </source>
</evidence>
<sequence length="384" mass="40937">MPKTLNPISVFPSSIVNFPQAGNNEPVAIGPLEAAIQAVLNRTEHLHQSRLEVEGPGVKRLRRVATLAALQNLTGMADLDVVAVDGYGLYRLFDPSALTADGLWVLSAAGGGRWVHSSYLMRGINNGWAMLDSSGRLAQDVRDGSILTQHIGNGQVTGPKLATGAAVANLGYTPVNKNGDTMTGALTVTANVGEALSLKGGSSNHVYLGFYARSANQSERSGFIGYGSFGSNSLDIVNEIGGHVYIASAQMVVNSNLSVFGQINGRYNHAERFSVCANAGSDMVLSPSVSGIIAELNLTLPAGRKLYLRRLRHAGNNNFRAHIFTTGPGSNPYLAPNTSEELSLDYELKNVAETFTLMLAVFNASTSNQTVSRTWSVWAELEIR</sequence>
<keyword evidence="2" id="KW-1185">Reference proteome</keyword>
<organism evidence="1 2">
    <name type="scientific">Allomeiothermus silvanus (strain ATCC 700542 / DSM 9946 / NBRC 106475 / NCIMB 13440 / VI-R2)</name>
    <name type="common">Thermus silvanus</name>
    <dbReference type="NCBI Taxonomy" id="526227"/>
    <lineage>
        <taxon>Bacteria</taxon>
        <taxon>Thermotogati</taxon>
        <taxon>Deinococcota</taxon>
        <taxon>Deinococci</taxon>
        <taxon>Thermales</taxon>
        <taxon>Thermaceae</taxon>
        <taxon>Allomeiothermus</taxon>
    </lineage>
</organism>
<evidence type="ECO:0000313" key="1">
    <source>
        <dbReference type="EMBL" id="ADH63806.1"/>
    </source>
</evidence>
<dbReference type="OrthoDB" id="27552at2"/>
<protein>
    <submittedName>
        <fullName evidence="1">Uncharacterized protein</fullName>
    </submittedName>
</protein>
<dbReference type="AlphaFoldDB" id="D7BGJ0"/>
<dbReference type="Proteomes" id="UP000001916">
    <property type="component" value="Chromosome"/>
</dbReference>
<accession>D7BGJ0</accession>
<gene>
    <name evidence="1" type="ordered locus">Mesil_1931</name>
</gene>
<name>D7BGJ0_ALLS1</name>
<proteinExistence type="predicted"/>
<dbReference type="KEGG" id="msv:Mesil_1931"/>
<dbReference type="EMBL" id="CP002042">
    <property type="protein sequence ID" value="ADH63806.1"/>
    <property type="molecule type" value="Genomic_DNA"/>
</dbReference>